<evidence type="ECO:0000313" key="1">
    <source>
        <dbReference type="EMBL" id="CRK87282.1"/>
    </source>
</evidence>
<proteinExistence type="predicted"/>
<dbReference type="AlphaFoldDB" id="A0A1J1HIA4"/>
<dbReference type="EMBL" id="CVRI01000004">
    <property type="protein sequence ID" value="CRK87282.1"/>
    <property type="molecule type" value="Genomic_DNA"/>
</dbReference>
<organism evidence="1 2">
    <name type="scientific">Clunio marinus</name>
    <dbReference type="NCBI Taxonomy" id="568069"/>
    <lineage>
        <taxon>Eukaryota</taxon>
        <taxon>Metazoa</taxon>
        <taxon>Ecdysozoa</taxon>
        <taxon>Arthropoda</taxon>
        <taxon>Hexapoda</taxon>
        <taxon>Insecta</taxon>
        <taxon>Pterygota</taxon>
        <taxon>Neoptera</taxon>
        <taxon>Endopterygota</taxon>
        <taxon>Diptera</taxon>
        <taxon>Nematocera</taxon>
        <taxon>Chironomoidea</taxon>
        <taxon>Chironomidae</taxon>
        <taxon>Clunio</taxon>
    </lineage>
</organism>
<accession>A0A1J1HIA4</accession>
<evidence type="ECO:0000313" key="2">
    <source>
        <dbReference type="Proteomes" id="UP000183832"/>
    </source>
</evidence>
<reference evidence="1 2" key="1">
    <citation type="submission" date="2015-04" db="EMBL/GenBank/DDBJ databases">
        <authorList>
            <person name="Syromyatnikov M.Y."/>
            <person name="Popov V.N."/>
        </authorList>
    </citation>
    <scope>NUCLEOTIDE SEQUENCE [LARGE SCALE GENOMIC DNA]</scope>
</reference>
<protein>
    <submittedName>
        <fullName evidence="1">CLUMA_CG001084, isoform A</fullName>
    </submittedName>
</protein>
<gene>
    <name evidence="1" type="ORF">CLUMA_CG001084</name>
</gene>
<dbReference type="Proteomes" id="UP000183832">
    <property type="component" value="Unassembled WGS sequence"/>
</dbReference>
<sequence length="167" mass="19084">MVQVLCSDFTNCARFHLKVTVLENSVIHDFALSLKLNNNSKSSYNFLSLLLLFKSHSTEKHNWIYETVHSSQLHVGLNVFDVFFQYNMPPTTHSLHENTFENSINHATRRSVLLKSNTLKSMKCFPTTINSVKKIENVLNKLNDTHQGKKKLTSVCFNQILSGNRAA</sequence>
<name>A0A1J1HIA4_9DIPT</name>
<keyword evidence="2" id="KW-1185">Reference proteome</keyword>